<evidence type="ECO:0008006" key="5">
    <source>
        <dbReference type="Google" id="ProtNLM"/>
    </source>
</evidence>
<dbReference type="Gene3D" id="3.40.1110.10">
    <property type="entry name" value="Calcium-transporting ATPase, cytoplasmic domain N"/>
    <property type="match status" value="1"/>
</dbReference>
<proteinExistence type="predicted"/>
<feature type="transmembrane region" description="Helical" evidence="2">
    <location>
        <begin position="160"/>
        <end position="177"/>
    </location>
</feature>
<dbReference type="PANTHER" id="PTHR43520:SF8">
    <property type="entry name" value="P-TYPE CU(+) TRANSPORTER"/>
    <property type="match status" value="1"/>
</dbReference>
<name>A0ABY4CNK8_9BACL</name>
<keyword evidence="2" id="KW-0472">Membrane</keyword>
<sequence length="616" mass="69157">MQQKEARLIRAIPGRVRFIVCHLKGNRVLAAHMTKHLQRVEGIQHVECSVITGTLLVRYDVRLLSIQDMEREVQAVHRHNKIPSDMTVGWRETAAFSELSPIRKDMLAAGLMHQGKTFADHSLRTNPKVPLPLMISVAGLGFLTIKQMMVGRTALASSPALFYLSGILSIVSGYSFVNRGVKRFLRDRQIPMDVLLGTGVLVFGLLRENLVVLAGLSLLQYVNWKQQQLACYPAQQPIVPKDIREYIEKTSKRGFLFAAMTLGMTGNPLFGLGILLAANPRPVLVATDYAWKQAEVVSMQRGYMIPKDGSLEQLSRTKTIVFEDTALMFEPQKTQVQCMSYGDEQEVWSLAAAVLEKTGHFWRDAVMKKALESGKTIRTAFAVKQTQEGVTVQISGMTVYCGTIKFMKQHQVNIQAYQLETKRLQKLGYEVILLGKQVADERTCIGILIAPTNSFTKEFQQLRELAQQQNWNIGVIENQMNIDTGILIRNNIVTSWLTNDIDQLEQRLQSENNLGNEIVLVKKQLGTREHSSPYVRCVPSIDITQVNDLYHAVVYANRMKQVVYEHLAITKVWNVVGSVLAVPLTMYGAPIANIMSDSISLIFLSRAKRISETATA</sequence>
<evidence type="ECO:0000256" key="2">
    <source>
        <dbReference type="SAM" id="Phobius"/>
    </source>
</evidence>
<evidence type="ECO:0000256" key="1">
    <source>
        <dbReference type="ARBA" id="ARBA00022967"/>
    </source>
</evidence>
<accession>A0ABY4CNK8</accession>
<keyword evidence="2" id="KW-1133">Transmembrane helix</keyword>
<dbReference type="PANTHER" id="PTHR43520">
    <property type="entry name" value="ATP7, ISOFORM B"/>
    <property type="match status" value="1"/>
</dbReference>
<dbReference type="RefSeq" id="WP_347438712.1">
    <property type="nucleotide sequence ID" value="NZ_CP089291.1"/>
</dbReference>
<keyword evidence="1" id="KW-1278">Translocase</keyword>
<keyword evidence="2" id="KW-0812">Transmembrane</keyword>
<dbReference type="Proteomes" id="UP000830167">
    <property type="component" value="Chromosome"/>
</dbReference>
<reference evidence="3" key="1">
    <citation type="submission" date="2021-12" db="EMBL/GenBank/DDBJ databases">
        <title>Alicyclobacillaceae gen. nov., sp. nov., isolated from chalcocite enrichment system.</title>
        <authorList>
            <person name="Jiang Z."/>
        </authorList>
    </citation>
    <scope>NUCLEOTIDE SEQUENCE</scope>
    <source>
        <strain evidence="3">MYW30-H2</strain>
    </source>
</reference>
<dbReference type="InterPro" id="IPR023299">
    <property type="entry name" value="ATPase_P-typ_cyto_dom_N"/>
</dbReference>
<gene>
    <name evidence="3" type="ORF">LSG31_07295</name>
</gene>
<evidence type="ECO:0000313" key="4">
    <source>
        <dbReference type="Proteomes" id="UP000830167"/>
    </source>
</evidence>
<feature type="transmembrane region" description="Helical" evidence="2">
    <location>
        <begin position="254"/>
        <end position="278"/>
    </location>
</feature>
<dbReference type="EMBL" id="CP089291">
    <property type="protein sequence ID" value="UOF92030.1"/>
    <property type="molecule type" value="Genomic_DNA"/>
</dbReference>
<protein>
    <recommendedName>
        <fullName evidence="5">HMA domain-containing protein</fullName>
    </recommendedName>
</protein>
<keyword evidence="4" id="KW-1185">Reference proteome</keyword>
<evidence type="ECO:0000313" key="3">
    <source>
        <dbReference type="EMBL" id="UOF92030.1"/>
    </source>
</evidence>
<organism evidence="3 4">
    <name type="scientific">Fodinisporobacter ferrooxydans</name>
    <dbReference type="NCBI Taxonomy" id="2901836"/>
    <lineage>
        <taxon>Bacteria</taxon>
        <taxon>Bacillati</taxon>
        <taxon>Bacillota</taxon>
        <taxon>Bacilli</taxon>
        <taxon>Bacillales</taxon>
        <taxon>Alicyclobacillaceae</taxon>
        <taxon>Fodinisporobacter</taxon>
    </lineage>
</organism>
<dbReference type="Pfam" id="PF19991">
    <property type="entry name" value="HMA_2"/>
    <property type="match status" value="1"/>
</dbReference>